<feature type="domain" description="MATH" evidence="1">
    <location>
        <begin position="8"/>
        <end position="121"/>
    </location>
</feature>
<dbReference type="Pfam" id="PF22486">
    <property type="entry name" value="MATH_2"/>
    <property type="match status" value="2"/>
</dbReference>
<keyword evidence="2" id="KW-0418">Kinase</keyword>
<name>A0A830DFF2_9LAMI</name>
<keyword evidence="3" id="KW-1185">Reference proteome</keyword>
<dbReference type="PROSITE" id="PS50144">
    <property type="entry name" value="MATH"/>
    <property type="match status" value="2"/>
</dbReference>
<sequence>METRKASPAHYLVKMDSFSLHGIDKYETKGFQAGGYEWKLKIYPDGHGNSGSVTVNLALADTSALPPNWEVNVVSSICLFNHNTGSYNYALGFPKFIARKHLLDPSNGYLNGDKCVFGAEVFVNENKAVTEYVCLKNVKFPPYKRVFKIPSFPSLEDGWTSEEFTAGGHTWKISLYRNGYGEANGCIVSSFLQHVASDNSCASYTICLKNKFSDERNVKYTSSYWFSASARGWGWNSFIDIASLTDPSRGFIVNDCCRVEVEISVQAIAG</sequence>
<dbReference type="InterPro" id="IPR002083">
    <property type="entry name" value="MATH/TRAF_dom"/>
</dbReference>
<dbReference type="SMART" id="SM00061">
    <property type="entry name" value="MATH"/>
    <property type="match status" value="2"/>
</dbReference>
<dbReference type="OrthoDB" id="192247at2759"/>
<dbReference type="AlphaFoldDB" id="A0A830DFF2"/>
<evidence type="ECO:0000313" key="3">
    <source>
        <dbReference type="Proteomes" id="UP000653305"/>
    </source>
</evidence>
<keyword evidence="2" id="KW-0808">Transferase</keyword>
<dbReference type="PANTHER" id="PTHR46162:SF20">
    <property type="entry name" value="UBIQUITIN CARBOXYL-TERMINAL HYDROLASE 7-LIKE ISOFORM X1"/>
    <property type="match status" value="1"/>
</dbReference>
<proteinExistence type="predicted"/>
<comment type="caution">
    <text evidence="2">The sequence shown here is derived from an EMBL/GenBank/DDBJ whole genome shotgun (WGS) entry which is preliminary data.</text>
</comment>
<gene>
    <name evidence="2" type="ORF">PHJA_002859600</name>
</gene>
<organism evidence="2 3">
    <name type="scientific">Phtheirospermum japonicum</name>
    <dbReference type="NCBI Taxonomy" id="374723"/>
    <lineage>
        <taxon>Eukaryota</taxon>
        <taxon>Viridiplantae</taxon>
        <taxon>Streptophyta</taxon>
        <taxon>Embryophyta</taxon>
        <taxon>Tracheophyta</taxon>
        <taxon>Spermatophyta</taxon>
        <taxon>Magnoliopsida</taxon>
        <taxon>eudicotyledons</taxon>
        <taxon>Gunneridae</taxon>
        <taxon>Pentapetalae</taxon>
        <taxon>asterids</taxon>
        <taxon>lamiids</taxon>
        <taxon>Lamiales</taxon>
        <taxon>Orobanchaceae</taxon>
        <taxon>Orobanchaceae incertae sedis</taxon>
        <taxon>Phtheirospermum</taxon>
    </lineage>
</organism>
<dbReference type="CDD" id="cd00121">
    <property type="entry name" value="MATH"/>
    <property type="match status" value="2"/>
</dbReference>
<dbReference type="Gene3D" id="2.60.210.10">
    <property type="entry name" value="Apoptosis, Tumor Necrosis Factor Receptor Associated Protein 2, Chain A"/>
    <property type="match status" value="2"/>
</dbReference>
<feature type="domain" description="MATH" evidence="1">
    <location>
        <begin position="142"/>
        <end position="263"/>
    </location>
</feature>
<reference evidence="2" key="1">
    <citation type="submission" date="2020-07" db="EMBL/GenBank/DDBJ databases">
        <title>Ethylene signaling mediates host invasion by parasitic plants.</title>
        <authorList>
            <person name="Yoshida S."/>
        </authorList>
    </citation>
    <scope>NUCLEOTIDE SEQUENCE</scope>
    <source>
        <strain evidence="2">Okayama</strain>
    </source>
</reference>
<dbReference type="EMBL" id="BMAC01001410">
    <property type="protein sequence ID" value="GFQ07155.1"/>
    <property type="molecule type" value="Genomic_DNA"/>
</dbReference>
<dbReference type="SUPFAM" id="SSF49599">
    <property type="entry name" value="TRAF domain-like"/>
    <property type="match status" value="2"/>
</dbReference>
<accession>A0A830DFF2</accession>
<dbReference type="Proteomes" id="UP000653305">
    <property type="component" value="Unassembled WGS sequence"/>
</dbReference>
<dbReference type="InterPro" id="IPR008974">
    <property type="entry name" value="TRAF-like"/>
</dbReference>
<protein>
    <submittedName>
        <fullName evidence="2">Probable inactive serine/threonine-protein kinase fnkc</fullName>
    </submittedName>
</protein>
<evidence type="ECO:0000313" key="2">
    <source>
        <dbReference type="EMBL" id="GFQ07155.1"/>
    </source>
</evidence>
<dbReference type="PANTHER" id="PTHR46162">
    <property type="entry name" value="TRAF-LIKE FAMILY PROTEIN"/>
    <property type="match status" value="1"/>
</dbReference>
<evidence type="ECO:0000259" key="1">
    <source>
        <dbReference type="PROSITE" id="PS50144"/>
    </source>
</evidence>
<dbReference type="GO" id="GO:0016301">
    <property type="term" value="F:kinase activity"/>
    <property type="evidence" value="ECO:0007669"/>
    <property type="project" value="UniProtKB-KW"/>
</dbReference>